<dbReference type="InterPro" id="IPR050707">
    <property type="entry name" value="HTH_MetabolicPath_Reg"/>
</dbReference>
<reference evidence="6" key="1">
    <citation type="journal article" date="2005" name="PLoS Biol.">
        <title>New insights into metabolic properties of marine bacteria encoding proteorhodopsins.</title>
        <authorList>
            <person name="Sabehi G."/>
            <person name="Loy A."/>
            <person name="Jung K.H."/>
            <person name="Partha R."/>
            <person name="Spudich J.L."/>
            <person name="Isaacson T."/>
            <person name="Hirschberg J."/>
            <person name="Wagner M."/>
            <person name="Beja O."/>
        </authorList>
    </citation>
    <scope>NUCLEOTIDE SEQUENCE</scope>
</reference>
<sequence length="260" mass="29001">MPETRDNIPPNLRTFHILEAISNSLEPLTPTELTRQLGWPKQTVHRLCQTLVEAGILEKHNRRLSPGRRTDLLALGLANRAAGRTGCHQLLRQIAETTGETVNFVRPEPGGMQYVDRVETNWAFRVALPIGTHVPFHCTASGKIYMASLPSARRRAFLASLKLDRLTPNTHVDADRLADELSDIRRDGFSLDREEFHEAMVAIAVPVTDLEGRFYAALAVHGPTQRFGLDTALASRDLLHDYAARISRVIFGDRPDRAGS</sequence>
<dbReference type="Pfam" id="PF01614">
    <property type="entry name" value="IclR_C"/>
    <property type="match status" value="1"/>
</dbReference>
<dbReference type="InterPro" id="IPR029016">
    <property type="entry name" value="GAF-like_dom_sf"/>
</dbReference>
<feature type="domain" description="IclR-ED" evidence="5">
    <location>
        <begin position="71"/>
        <end position="252"/>
    </location>
</feature>
<dbReference type="SUPFAM" id="SSF46785">
    <property type="entry name" value="Winged helix' DNA-binding domain"/>
    <property type="match status" value="1"/>
</dbReference>
<dbReference type="EMBL" id="DQ068068">
    <property type="protein sequence ID" value="AAY87335.1"/>
    <property type="molecule type" value="Genomic_DNA"/>
</dbReference>
<keyword evidence="2" id="KW-0238">DNA-binding</keyword>
<dbReference type="SUPFAM" id="SSF55781">
    <property type="entry name" value="GAF domain-like"/>
    <property type="match status" value="1"/>
</dbReference>
<dbReference type="InterPro" id="IPR036388">
    <property type="entry name" value="WH-like_DNA-bd_sf"/>
</dbReference>
<evidence type="ECO:0000259" key="5">
    <source>
        <dbReference type="PROSITE" id="PS51078"/>
    </source>
</evidence>
<keyword evidence="3" id="KW-0804">Transcription</keyword>
<dbReference type="PANTHER" id="PTHR30136">
    <property type="entry name" value="HELIX-TURN-HELIX TRANSCRIPTIONAL REGULATOR, ICLR FAMILY"/>
    <property type="match status" value="1"/>
</dbReference>
<dbReference type="GO" id="GO:0045892">
    <property type="term" value="P:negative regulation of DNA-templated transcription"/>
    <property type="evidence" value="ECO:0007669"/>
    <property type="project" value="TreeGrafter"/>
</dbReference>
<evidence type="ECO:0000256" key="3">
    <source>
        <dbReference type="ARBA" id="ARBA00023163"/>
    </source>
</evidence>
<accession>Q4JMH8</accession>
<proteinExistence type="predicted"/>
<dbReference type="PROSITE" id="PS51078">
    <property type="entry name" value="ICLR_ED"/>
    <property type="match status" value="1"/>
</dbReference>
<dbReference type="PROSITE" id="PS51077">
    <property type="entry name" value="HTH_ICLR"/>
    <property type="match status" value="1"/>
</dbReference>
<dbReference type="GO" id="GO:0003677">
    <property type="term" value="F:DNA binding"/>
    <property type="evidence" value="ECO:0007669"/>
    <property type="project" value="UniProtKB-KW"/>
</dbReference>
<protein>
    <submittedName>
        <fullName evidence="6">Predicted transcriptional regulator</fullName>
    </submittedName>
</protein>
<dbReference type="Gene3D" id="1.10.10.10">
    <property type="entry name" value="Winged helix-like DNA-binding domain superfamily/Winged helix DNA-binding domain"/>
    <property type="match status" value="1"/>
</dbReference>
<evidence type="ECO:0000256" key="2">
    <source>
        <dbReference type="ARBA" id="ARBA00023125"/>
    </source>
</evidence>
<dbReference type="Gene3D" id="3.30.450.40">
    <property type="match status" value="1"/>
</dbReference>
<name>Q4JMH8_9BACT</name>
<feature type="domain" description="HTH iclR-type" evidence="4">
    <location>
        <begin position="8"/>
        <end position="68"/>
    </location>
</feature>
<keyword evidence="1" id="KW-0805">Transcription regulation</keyword>
<dbReference type="InterPro" id="IPR014757">
    <property type="entry name" value="Tscrpt_reg_IclR_C"/>
</dbReference>
<evidence type="ECO:0000256" key="1">
    <source>
        <dbReference type="ARBA" id="ARBA00023015"/>
    </source>
</evidence>
<evidence type="ECO:0000313" key="6">
    <source>
        <dbReference type="EMBL" id="AAY87335.1"/>
    </source>
</evidence>
<evidence type="ECO:0000259" key="4">
    <source>
        <dbReference type="PROSITE" id="PS51077"/>
    </source>
</evidence>
<organism evidence="6">
    <name type="scientific">uncultured bacterium BAC17H8</name>
    <dbReference type="NCBI Taxonomy" id="332980"/>
    <lineage>
        <taxon>Bacteria</taxon>
        <taxon>environmental samples</taxon>
    </lineage>
</organism>
<dbReference type="PANTHER" id="PTHR30136:SF35">
    <property type="entry name" value="HTH-TYPE TRANSCRIPTIONAL REGULATOR RV1719"/>
    <property type="match status" value="1"/>
</dbReference>
<dbReference type="Pfam" id="PF09339">
    <property type="entry name" value="HTH_IclR"/>
    <property type="match status" value="1"/>
</dbReference>
<dbReference type="InterPro" id="IPR005471">
    <property type="entry name" value="Tscrpt_reg_IclR_N"/>
</dbReference>
<dbReference type="AlphaFoldDB" id="Q4JMH8"/>
<dbReference type="GO" id="GO:0003700">
    <property type="term" value="F:DNA-binding transcription factor activity"/>
    <property type="evidence" value="ECO:0007669"/>
    <property type="project" value="TreeGrafter"/>
</dbReference>
<dbReference type="InterPro" id="IPR036390">
    <property type="entry name" value="WH_DNA-bd_sf"/>
</dbReference>